<dbReference type="InterPro" id="IPR044457">
    <property type="entry name" value="ADAR1_DSRM_3"/>
</dbReference>
<feature type="region of interest" description="Disordered" evidence="24">
    <location>
        <begin position="186"/>
        <end position="241"/>
    </location>
</feature>
<evidence type="ECO:0000256" key="18">
    <source>
        <dbReference type="ARBA" id="ARBA00023158"/>
    </source>
</evidence>
<evidence type="ECO:0000256" key="6">
    <source>
        <dbReference type="ARBA" id="ARBA00022553"/>
    </source>
</evidence>
<dbReference type="GO" id="GO:0045087">
    <property type="term" value="P:innate immune response"/>
    <property type="evidence" value="ECO:0007669"/>
    <property type="project" value="UniProtKB-KW"/>
</dbReference>
<gene>
    <name evidence="28" type="ORF">Celaphus_00001952</name>
</gene>
<evidence type="ECO:0000256" key="14">
    <source>
        <dbReference type="ARBA" id="ARBA00022859"/>
    </source>
</evidence>
<evidence type="ECO:0000256" key="15">
    <source>
        <dbReference type="ARBA" id="ARBA00022884"/>
    </source>
</evidence>
<evidence type="ECO:0000256" key="8">
    <source>
        <dbReference type="ARBA" id="ARBA00022664"/>
    </source>
</evidence>
<evidence type="ECO:0000256" key="23">
    <source>
        <dbReference type="PROSITE-ProRule" id="PRU00266"/>
    </source>
</evidence>
<keyword evidence="17" id="KW-0238">DNA-binding</keyword>
<feature type="domain" description="DRBM" evidence="25">
    <location>
        <begin position="680"/>
        <end position="748"/>
    </location>
</feature>
<dbReference type="PROSITE" id="PS50139">
    <property type="entry name" value="Z_BINDING"/>
    <property type="match status" value="2"/>
</dbReference>
<feature type="domain" description="DRBM" evidence="25">
    <location>
        <begin position="562"/>
        <end position="636"/>
    </location>
</feature>
<keyword evidence="3" id="KW-0488">Methylation</keyword>
<dbReference type="Gene3D" id="3.30.160.20">
    <property type="match status" value="3"/>
</dbReference>
<proteinExistence type="predicted"/>
<evidence type="ECO:0000259" key="25">
    <source>
        <dbReference type="PROSITE" id="PS50137"/>
    </source>
</evidence>
<evidence type="ECO:0000256" key="4">
    <source>
        <dbReference type="ARBA" id="ARBA00022490"/>
    </source>
</evidence>
<keyword evidence="11" id="KW-0378">Hydrolase</keyword>
<dbReference type="InterPro" id="IPR036388">
    <property type="entry name" value="WH-like_DNA-bd_sf"/>
</dbReference>
<feature type="region of interest" description="Disordered" evidence="24">
    <location>
        <begin position="339"/>
        <end position="361"/>
    </location>
</feature>
<dbReference type="Pfam" id="PF02295">
    <property type="entry name" value="z-alpha"/>
    <property type="match status" value="2"/>
</dbReference>
<comment type="catalytic activity">
    <reaction evidence="20">
        <text>adenosine in double-stranded RNA + H2O + H(+) = inosine in double-stranded RNA + NH4(+)</text>
        <dbReference type="Rhea" id="RHEA:10120"/>
        <dbReference type="Rhea" id="RHEA-COMP:13885"/>
        <dbReference type="Rhea" id="RHEA-COMP:13886"/>
        <dbReference type="ChEBI" id="CHEBI:15377"/>
        <dbReference type="ChEBI" id="CHEBI:15378"/>
        <dbReference type="ChEBI" id="CHEBI:28938"/>
        <dbReference type="ChEBI" id="CHEBI:74411"/>
        <dbReference type="ChEBI" id="CHEBI:82852"/>
        <dbReference type="EC" id="3.5.4.37"/>
    </reaction>
</comment>
<feature type="non-terminal residue" evidence="28">
    <location>
        <position position="1"/>
    </location>
</feature>
<accession>A0A212CHP3</accession>
<comment type="subcellular location">
    <subcellularLocation>
        <location evidence="2">Cytoplasm</location>
    </subcellularLocation>
    <subcellularLocation>
        <location evidence="1">Nucleus</location>
    </subcellularLocation>
</comment>
<evidence type="ECO:0000256" key="7">
    <source>
        <dbReference type="ARBA" id="ARBA00022588"/>
    </source>
</evidence>
<keyword evidence="8" id="KW-0507">mRNA processing</keyword>
<feature type="region of interest" description="Disordered" evidence="24">
    <location>
        <begin position="633"/>
        <end position="662"/>
    </location>
</feature>
<feature type="compositionally biased region" description="Low complexity" evidence="24">
    <location>
        <begin position="546"/>
        <end position="556"/>
    </location>
</feature>
<evidence type="ECO:0000256" key="21">
    <source>
        <dbReference type="ARBA" id="ARBA00066545"/>
    </source>
</evidence>
<dbReference type="InterPro" id="IPR014720">
    <property type="entry name" value="dsRBD_dom"/>
</dbReference>
<feature type="domain" description="DRBM" evidence="25">
    <location>
        <begin position="451"/>
        <end position="519"/>
    </location>
</feature>
<keyword evidence="29" id="KW-1185">Reference proteome</keyword>
<keyword evidence="9" id="KW-0479">Metal-binding</keyword>
<keyword evidence="4" id="KW-0963">Cytoplasm</keyword>
<dbReference type="PANTHER" id="PTHR10910:SF107">
    <property type="entry name" value="DOUBLE-STRANDED RNA-SPECIFIC ADENOSINE DEAMINASE"/>
    <property type="match status" value="1"/>
</dbReference>
<evidence type="ECO:0000259" key="27">
    <source>
        <dbReference type="PROSITE" id="PS50141"/>
    </source>
</evidence>
<feature type="domain" description="Z-binding" evidence="26">
    <location>
        <begin position="240"/>
        <end position="304"/>
    </location>
</feature>
<dbReference type="FunFam" id="1.10.10.10:FF:000412">
    <property type="entry name" value="Double-stranded RNA-specific adenosine deaminase"/>
    <property type="match status" value="1"/>
</dbReference>
<feature type="domain" description="A to I editase" evidence="27">
    <location>
        <begin position="814"/>
        <end position="1008"/>
    </location>
</feature>
<name>A0A212CHP3_CEREH</name>
<dbReference type="SUPFAM" id="SSF46785">
    <property type="entry name" value="Winged helix' DNA-binding domain"/>
    <property type="match status" value="2"/>
</dbReference>
<evidence type="ECO:0000256" key="13">
    <source>
        <dbReference type="ARBA" id="ARBA00022843"/>
    </source>
</evidence>
<protein>
    <recommendedName>
        <fullName evidence="22">Double-stranded RNA-specific adenosine deaminase</fullName>
        <ecNumber evidence="21">3.5.4.37</ecNumber>
    </recommendedName>
</protein>
<feature type="compositionally biased region" description="Polar residues" evidence="24">
    <location>
        <begin position="637"/>
        <end position="658"/>
    </location>
</feature>
<dbReference type="InterPro" id="IPR036390">
    <property type="entry name" value="WH_DNA-bd_sf"/>
</dbReference>
<sequence length="1025" mass="113303">LVLQGYSLNRYQARPAQGCEHSRHRHQQPEWRPFRDSFQLQQIEFLKGQLPEVPLFGRQPPSLPPFPLGLRPRFPGPPARGRPFQIRGVPRGVPLRSQVLPRQFQHPSPRAHFRPWRGVDRLSSHFQGLTISQDQERRTLELLDELGDGKATTARDLARKLQAPKKDINRVLYSLAEQGKLHQEAGSPPLWRATVPGQAQNQPSQVTRADSPTPGAPSPDSSVEAEDRSSPFGLEEPPEPLDMAEIKEKICDYLFNVSNSSALNLAKNIGFTKARDVNAVLIDLERQGDVCRQGTTPPIWHLTDKKRERIQIKRNKDSVPETTQAAAVLETRKTAEAPTCNLPASDASDSTATPAKVENGQEPTVKLKIKQEATEEPVKLKPPVHDNGPSKTGYVDFENGQWATDDIPDDLNSIHAAPGEFRAIMEMPSFYSHGLPRCSPYRKLTECQLKNPISGLLEYAQFASQTCEFNMIEQSGPPHEPRFKFQVVISGREFPPAEAGSKKVAKQDAAMKAMTILLEEAKAKDSGRSEDSYHYSSEKESEKTAESQTTTASATSFLSGKNPVTTLLECVHKLGSSCEFRLLSREGPAHDPKYISCIMFQYCVAMGTHTFPTASAPSKKAAKHMAAEEAMKALQGEATSSASSDDQPGSTNTESFDTLESGMPNKVRRISELVRYLNTNPVGGLLEYARSHGFAAEFKLVDQSGPPHEPKFVYQAKVGGRWFPAVCAHSKKQGKQEAADAALRVLIGEDEKAERMGFTELPLTGSTFHDQIAMLSHRCFNALTNSFQPSLLGRKILAAIIMKKDSDDLGVVVSLGTGNRCVKGDSLSLKGETVNDCHAEIISRRGFIRFLYSELMKYNPQTAKDSIFEPAKGGEKLQIKKSVSFHLYISTAPCGDGALFDKSCSDRAVESTDSRHYPVFENPKQGKLRTKVENGEGTIPVESSDIVPTWDGIRLGERLRTMSCSDKILRWNVLGLQGALLTHFLQPVYLKSVTLGKDLPWELEPDCHPGSQVPANCTLRCQVLT</sequence>
<dbReference type="GO" id="GO:0006382">
    <property type="term" value="P:adenosine to inosine editing"/>
    <property type="evidence" value="ECO:0007669"/>
    <property type="project" value="TreeGrafter"/>
</dbReference>
<keyword evidence="12" id="KW-0862">Zinc</keyword>
<dbReference type="Pfam" id="PF02137">
    <property type="entry name" value="A_deamin"/>
    <property type="match status" value="1"/>
</dbReference>
<dbReference type="InterPro" id="IPR044456">
    <property type="entry name" value="ADAR1_DSRM_1"/>
</dbReference>
<evidence type="ECO:0000256" key="2">
    <source>
        <dbReference type="ARBA" id="ARBA00004496"/>
    </source>
</evidence>
<dbReference type="SMART" id="SM00358">
    <property type="entry name" value="DSRM"/>
    <property type="match status" value="3"/>
</dbReference>
<evidence type="ECO:0000256" key="20">
    <source>
        <dbReference type="ARBA" id="ARBA00052912"/>
    </source>
</evidence>
<feature type="compositionally biased region" description="Low complexity" evidence="24">
    <location>
        <begin position="343"/>
        <end position="355"/>
    </location>
</feature>
<keyword evidence="7" id="KW-0399">Innate immunity</keyword>
<keyword evidence="5" id="KW-1017">Isopeptide bond</keyword>
<dbReference type="Pfam" id="PF00035">
    <property type="entry name" value="dsrm"/>
    <property type="match status" value="3"/>
</dbReference>
<evidence type="ECO:0000313" key="28">
    <source>
        <dbReference type="EMBL" id="OWK05537.1"/>
    </source>
</evidence>
<evidence type="ECO:0000256" key="17">
    <source>
        <dbReference type="ARBA" id="ARBA00023125"/>
    </source>
</evidence>
<evidence type="ECO:0000256" key="1">
    <source>
        <dbReference type="ARBA" id="ARBA00004123"/>
    </source>
</evidence>
<dbReference type="GO" id="GO:0003725">
    <property type="term" value="F:double-stranded RNA binding"/>
    <property type="evidence" value="ECO:0007669"/>
    <property type="project" value="TreeGrafter"/>
</dbReference>
<keyword evidence="18" id="KW-0943">RNA-mediated gene silencing</keyword>
<dbReference type="EC" id="3.5.4.37" evidence="21"/>
<organism evidence="28 29">
    <name type="scientific">Cervus elaphus hippelaphus</name>
    <name type="common">European red deer</name>
    <dbReference type="NCBI Taxonomy" id="46360"/>
    <lineage>
        <taxon>Eukaryota</taxon>
        <taxon>Metazoa</taxon>
        <taxon>Chordata</taxon>
        <taxon>Craniata</taxon>
        <taxon>Vertebrata</taxon>
        <taxon>Euteleostomi</taxon>
        <taxon>Mammalia</taxon>
        <taxon>Eutheria</taxon>
        <taxon>Laurasiatheria</taxon>
        <taxon>Artiodactyla</taxon>
        <taxon>Ruminantia</taxon>
        <taxon>Pecora</taxon>
        <taxon>Cervidae</taxon>
        <taxon>Cervinae</taxon>
        <taxon>Cervus</taxon>
    </lineage>
</organism>
<keyword evidence="14" id="KW-0391">Immunity</keyword>
<dbReference type="SUPFAM" id="SSF54768">
    <property type="entry name" value="dsRNA-binding domain-like"/>
    <property type="match status" value="3"/>
</dbReference>
<feature type="region of interest" description="Disordered" evidence="24">
    <location>
        <begin position="523"/>
        <end position="558"/>
    </location>
</feature>
<dbReference type="InterPro" id="IPR002466">
    <property type="entry name" value="A_deamin"/>
</dbReference>
<evidence type="ECO:0000256" key="3">
    <source>
        <dbReference type="ARBA" id="ARBA00022481"/>
    </source>
</evidence>
<dbReference type="SMART" id="SM00550">
    <property type="entry name" value="Zalpha"/>
    <property type="match status" value="2"/>
</dbReference>
<dbReference type="Proteomes" id="UP000242450">
    <property type="component" value="Chromosome 20"/>
</dbReference>
<dbReference type="GO" id="GO:0046872">
    <property type="term" value="F:metal ion binding"/>
    <property type="evidence" value="ECO:0007669"/>
    <property type="project" value="UniProtKB-KW"/>
</dbReference>
<keyword evidence="10" id="KW-0677">Repeat</keyword>
<reference evidence="28 29" key="1">
    <citation type="journal article" date="2018" name="Mol. Genet. Genomics">
        <title>The red deer Cervus elaphus genome CerEla1.0: sequencing, annotating, genes, and chromosomes.</title>
        <authorList>
            <person name="Bana N.A."/>
            <person name="Nyiri A."/>
            <person name="Nagy J."/>
            <person name="Frank K."/>
            <person name="Nagy T."/>
            <person name="Steger V."/>
            <person name="Schiller M."/>
            <person name="Lakatos P."/>
            <person name="Sugar L."/>
            <person name="Horn P."/>
            <person name="Barta E."/>
            <person name="Orosz L."/>
        </authorList>
    </citation>
    <scope>NUCLEOTIDE SEQUENCE [LARGE SCALE GENOMIC DNA]</scope>
    <source>
        <strain evidence="28">Hungarian</strain>
    </source>
</reference>
<dbReference type="GO" id="GO:0031047">
    <property type="term" value="P:regulatory ncRNA-mediated gene silencing"/>
    <property type="evidence" value="ECO:0007669"/>
    <property type="project" value="UniProtKB-KW"/>
</dbReference>
<dbReference type="GO" id="GO:0006397">
    <property type="term" value="P:mRNA processing"/>
    <property type="evidence" value="ECO:0007669"/>
    <property type="project" value="UniProtKB-KW"/>
</dbReference>
<dbReference type="Gene3D" id="1.10.10.10">
    <property type="entry name" value="Winged helix-like DNA-binding domain superfamily/Winged helix DNA-binding domain"/>
    <property type="match status" value="2"/>
</dbReference>
<dbReference type="InterPro" id="IPR042371">
    <property type="entry name" value="Z_dom"/>
</dbReference>
<comment type="caution">
    <text evidence="28">The sequence shown here is derived from an EMBL/GenBank/DDBJ whole genome shotgun (WGS) entry which is preliminary data.</text>
</comment>
<dbReference type="GO" id="GO:0051607">
    <property type="term" value="P:defense response to virus"/>
    <property type="evidence" value="ECO:0007669"/>
    <property type="project" value="UniProtKB-KW"/>
</dbReference>
<dbReference type="FunFam" id="1.10.10.10:FF:000313">
    <property type="entry name" value="double-stranded RNA-specific adenosine deaminase isoform X4"/>
    <property type="match status" value="1"/>
</dbReference>
<evidence type="ECO:0000256" key="12">
    <source>
        <dbReference type="ARBA" id="ARBA00022833"/>
    </source>
</evidence>
<dbReference type="EMBL" id="MKHE01000020">
    <property type="protein sequence ID" value="OWK05537.1"/>
    <property type="molecule type" value="Genomic_DNA"/>
</dbReference>
<dbReference type="AlphaFoldDB" id="A0A212CHP3"/>
<dbReference type="PANTHER" id="PTHR10910">
    <property type="entry name" value="EUKARYOTE SPECIFIC DSRNA BINDING PROTEIN"/>
    <property type="match status" value="1"/>
</dbReference>
<dbReference type="GO" id="GO:0005730">
    <property type="term" value="C:nucleolus"/>
    <property type="evidence" value="ECO:0007669"/>
    <property type="project" value="TreeGrafter"/>
</dbReference>
<keyword evidence="19" id="KW-0539">Nucleus</keyword>
<feature type="domain" description="Z-binding" evidence="26">
    <location>
        <begin position="129"/>
        <end position="195"/>
    </location>
</feature>
<keyword evidence="13" id="KW-0832">Ubl conjugation</keyword>
<dbReference type="GO" id="GO:0003726">
    <property type="term" value="F:double-stranded RNA adenosine deaminase activity"/>
    <property type="evidence" value="ECO:0007669"/>
    <property type="project" value="UniProtKB-EC"/>
</dbReference>
<evidence type="ECO:0000313" key="29">
    <source>
        <dbReference type="Proteomes" id="UP000242450"/>
    </source>
</evidence>
<evidence type="ECO:0000256" key="9">
    <source>
        <dbReference type="ARBA" id="ARBA00022723"/>
    </source>
</evidence>
<dbReference type="OrthoDB" id="10268011at2759"/>
<dbReference type="GO" id="GO:0005737">
    <property type="term" value="C:cytoplasm"/>
    <property type="evidence" value="ECO:0007669"/>
    <property type="project" value="UniProtKB-SubCell"/>
</dbReference>
<dbReference type="FunFam" id="3.30.160.20:FF:000005">
    <property type="entry name" value="Putative double-stranded RNA-specific adenosine deaminase"/>
    <property type="match status" value="3"/>
</dbReference>
<evidence type="ECO:0000256" key="16">
    <source>
        <dbReference type="ARBA" id="ARBA00023118"/>
    </source>
</evidence>
<dbReference type="CDD" id="cd19915">
    <property type="entry name" value="DSRM_DRADA_rpt3"/>
    <property type="match status" value="1"/>
</dbReference>
<dbReference type="CDD" id="cd19913">
    <property type="entry name" value="DSRM_DRADA_rpt1"/>
    <property type="match status" value="1"/>
</dbReference>
<evidence type="ECO:0000256" key="11">
    <source>
        <dbReference type="ARBA" id="ARBA00022801"/>
    </source>
</evidence>
<evidence type="ECO:0000256" key="19">
    <source>
        <dbReference type="ARBA" id="ARBA00023242"/>
    </source>
</evidence>
<evidence type="ECO:0000259" key="26">
    <source>
        <dbReference type="PROSITE" id="PS50139"/>
    </source>
</evidence>
<evidence type="ECO:0000256" key="24">
    <source>
        <dbReference type="SAM" id="MobiDB-lite"/>
    </source>
</evidence>
<keyword evidence="6" id="KW-0597">Phosphoprotein</keyword>
<keyword evidence="16" id="KW-0051">Antiviral defense</keyword>
<feature type="compositionally biased region" description="Basic and acidic residues" evidence="24">
    <location>
        <begin position="523"/>
        <end position="545"/>
    </location>
</feature>
<dbReference type="PROSITE" id="PS50137">
    <property type="entry name" value="DS_RBD"/>
    <property type="match status" value="3"/>
</dbReference>
<dbReference type="GO" id="GO:0008251">
    <property type="term" value="F:tRNA-specific adenosine deaminase activity"/>
    <property type="evidence" value="ECO:0007669"/>
    <property type="project" value="TreeGrafter"/>
</dbReference>
<evidence type="ECO:0000256" key="5">
    <source>
        <dbReference type="ARBA" id="ARBA00022499"/>
    </source>
</evidence>
<dbReference type="PROSITE" id="PS50141">
    <property type="entry name" value="A_DEAMIN_EDITASE"/>
    <property type="match status" value="1"/>
</dbReference>
<feature type="compositionally biased region" description="Polar residues" evidence="24">
    <location>
        <begin position="197"/>
        <end position="210"/>
    </location>
</feature>
<evidence type="ECO:0000256" key="10">
    <source>
        <dbReference type="ARBA" id="ARBA00022737"/>
    </source>
</evidence>
<dbReference type="SMART" id="SM00552">
    <property type="entry name" value="ADEAMc"/>
    <property type="match status" value="1"/>
</dbReference>
<dbReference type="GO" id="GO:0003677">
    <property type="term" value="F:DNA binding"/>
    <property type="evidence" value="ECO:0007669"/>
    <property type="project" value="UniProtKB-KW"/>
</dbReference>
<evidence type="ECO:0000256" key="22">
    <source>
        <dbReference type="ARBA" id="ARBA00069511"/>
    </source>
</evidence>
<keyword evidence="15 23" id="KW-0694">RNA-binding</keyword>